<feature type="domain" description="NB-ARC" evidence="3">
    <location>
        <begin position="190"/>
        <end position="334"/>
    </location>
</feature>
<dbReference type="SUPFAM" id="SSF111331">
    <property type="entry name" value="NAD kinase/diacylglycerol kinase-like"/>
    <property type="match status" value="1"/>
</dbReference>
<feature type="domain" description="DAGKc" evidence="2">
    <location>
        <begin position="397"/>
        <end position="508"/>
    </location>
</feature>
<evidence type="ECO:0000259" key="2">
    <source>
        <dbReference type="Pfam" id="PF00781"/>
    </source>
</evidence>
<dbReference type="GO" id="GO:0043531">
    <property type="term" value="F:ADP binding"/>
    <property type="evidence" value="ECO:0007669"/>
    <property type="project" value="InterPro"/>
</dbReference>
<feature type="transmembrane region" description="Helical" evidence="1">
    <location>
        <begin position="645"/>
        <end position="669"/>
    </location>
</feature>
<keyword evidence="5" id="KW-1185">Reference proteome</keyword>
<name>A0AA38ZE61_VITRO</name>
<evidence type="ECO:0000259" key="3">
    <source>
        <dbReference type="Pfam" id="PF00931"/>
    </source>
</evidence>
<dbReference type="PANTHER" id="PTHR11255:SF29">
    <property type="entry name" value="DIACYLGLYCEROL KINASE"/>
    <property type="match status" value="1"/>
</dbReference>
<comment type="caution">
    <text evidence="4">The sequence shown here is derived from an EMBL/GenBank/DDBJ whole genome shotgun (WGS) entry which is preliminary data.</text>
</comment>
<proteinExistence type="predicted"/>
<keyword evidence="1" id="KW-0472">Membrane</keyword>
<evidence type="ECO:0000313" key="5">
    <source>
        <dbReference type="Proteomes" id="UP001168098"/>
    </source>
</evidence>
<dbReference type="Proteomes" id="UP001168098">
    <property type="component" value="Unassembled WGS sequence"/>
</dbReference>
<organism evidence="4 5">
    <name type="scientific">Vitis rotundifolia</name>
    <name type="common">Muscadine grape</name>
    <dbReference type="NCBI Taxonomy" id="103349"/>
    <lineage>
        <taxon>Eukaryota</taxon>
        <taxon>Viridiplantae</taxon>
        <taxon>Streptophyta</taxon>
        <taxon>Embryophyta</taxon>
        <taxon>Tracheophyta</taxon>
        <taxon>Spermatophyta</taxon>
        <taxon>Magnoliopsida</taxon>
        <taxon>eudicotyledons</taxon>
        <taxon>Gunneridae</taxon>
        <taxon>Pentapetalae</taxon>
        <taxon>rosids</taxon>
        <taxon>Vitales</taxon>
        <taxon>Vitaceae</taxon>
        <taxon>Viteae</taxon>
        <taxon>Vitis</taxon>
    </lineage>
</organism>
<dbReference type="InterPro" id="IPR016064">
    <property type="entry name" value="NAD/diacylglycerol_kinase_sf"/>
</dbReference>
<dbReference type="GO" id="GO:0007165">
    <property type="term" value="P:signal transduction"/>
    <property type="evidence" value="ECO:0007669"/>
    <property type="project" value="InterPro"/>
</dbReference>
<dbReference type="PANTHER" id="PTHR11255">
    <property type="entry name" value="DIACYLGLYCEROL KINASE"/>
    <property type="match status" value="1"/>
</dbReference>
<dbReference type="InterPro" id="IPR001206">
    <property type="entry name" value="Diacylglycerol_kinase_cat_dom"/>
</dbReference>
<evidence type="ECO:0000313" key="4">
    <source>
        <dbReference type="EMBL" id="KAJ9686937.1"/>
    </source>
</evidence>
<keyword evidence="1" id="KW-0812">Transmembrane</keyword>
<gene>
    <name evidence="4" type="ORF">PVL29_015685</name>
</gene>
<dbReference type="Pfam" id="PF00781">
    <property type="entry name" value="DAGK_cat"/>
    <property type="match status" value="1"/>
</dbReference>
<dbReference type="AlphaFoldDB" id="A0AA38ZE61"/>
<dbReference type="SUPFAM" id="SSF52540">
    <property type="entry name" value="P-loop containing nucleoside triphosphate hydrolases"/>
    <property type="match status" value="1"/>
</dbReference>
<feature type="transmembrane region" description="Helical" evidence="1">
    <location>
        <begin position="617"/>
        <end position="633"/>
    </location>
</feature>
<dbReference type="Gene3D" id="3.40.50.300">
    <property type="entry name" value="P-loop containing nucleotide triphosphate hydrolases"/>
    <property type="match status" value="1"/>
</dbReference>
<dbReference type="InterPro" id="IPR027417">
    <property type="entry name" value="P-loop_NTPase"/>
</dbReference>
<dbReference type="Pfam" id="PF00931">
    <property type="entry name" value="NB-ARC"/>
    <property type="match status" value="1"/>
</dbReference>
<dbReference type="GO" id="GO:0016020">
    <property type="term" value="C:membrane"/>
    <property type="evidence" value="ECO:0007669"/>
    <property type="project" value="TreeGrafter"/>
</dbReference>
<dbReference type="EMBL" id="JARBHA010000012">
    <property type="protein sequence ID" value="KAJ9686937.1"/>
    <property type="molecule type" value="Genomic_DNA"/>
</dbReference>
<keyword evidence="1" id="KW-1133">Transmembrane helix</keyword>
<evidence type="ECO:0000256" key="1">
    <source>
        <dbReference type="SAM" id="Phobius"/>
    </source>
</evidence>
<sequence length="670" mass="78457">MDELEEAEEEHLPPHDIPLLSYFHQIREVLETKSITPSTPIRMKHCLYDLSIALTDCILFLEKRKMKSNKKSSEGEGKGEGQGHYSLPDLWFLCKTKRKLIRTKKQLDATSHPVPEQSSLPAITHDALTSSTFSSLSFEGPPRDILFHEFSRYGWKAQAKRQQICFWVQLNLIKNDLVRKLEFHFFFDDTNFSYDSRIWINLKAILKGEIDFGKILKAMLKQCDEGQRDLVDGRVEVEELLDALHKALWDKSYLLVSDGIWDINLDWDFRLEERLEWRNKSNQDRRRRRRIIMITTRLDGVAKRMVEPNNLYRMQPFSNEGIWDLIEVNYFEMERLYLPREHPIVVKMKDEMTYHSYGLPSAARAFFTIMVNHTYGGGGNFKHIDELLKEDKLVFYVMINPKEDANQGNDLLVCNRSMWGTKLVCDISEVVPQFPLDDLCETFNIKERNDSNLLNMLRILVIDGDATTNRVLQAVCDMKHHPTPPIVVMPLGTQVNISISLRWGNQISNIDSKPAFHLTKLYNAEEISIDNWNFVMRTSIPNCLRYQILFIHEWNYEYENHSDNFWVVLKLSKTAPTFSHFLGWVGCISFLEDSISHIYEKDYEHKPLTPKNHNQKIVAFVFSHFFLLSISISSKTTCSYSGCTLHLFFFSLSGSYPFPFFFFSIILYYY</sequence>
<protein>
    <submittedName>
        <fullName evidence="4">Uncharacterized protein</fullName>
    </submittedName>
</protein>
<accession>A0AA38ZE61</accession>
<dbReference type="InterPro" id="IPR002182">
    <property type="entry name" value="NB-ARC"/>
</dbReference>
<dbReference type="GO" id="GO:0004143">
    <property type="term" value="F:ATP-dependent diacylglycerol kinase activity"/>
    <property type="evidence" value="ECO:0007669"/>
    <property type="project" value="InterPro"/>
</dbReference>
<dbReference type="InterPro" id="IPR037607">
    <property type="entry name" value="DGK"/>
</dbReference>
<reference evidence="4 5" key="1">
    <citation type="journal article" date="2023" name="BMC Biotechnol.">
        <title>Vitis rotundifolia cv Carlos genome sequencing.</title>
        <authorList>
            <person name="Huff M."/>
            <person name="Hulse-Kemp A."/>
            <person name="Scheffler B."/>
            <person name="Youngblood R."/>
            <person name="Simpson S."/>
            <person name="Babiker E."/>
            <person name="Staton M."/>
        </authorList>
    </citation>
    <scope>NUCLEOTIDE SEQUENCE [LARGE SCALE GENOMIC DNA]</scope>
    <source>
        <tissue evidence="4">Leaf</tissue>
    </source>
</reference>